<name>A0A381QE73_9ZZZZ</name>
<evidence type="ECO:0000259" key="5">
    <source>
        <dbReference type="Pfam" id="PF02631"/>
    </source>
</evidence>
<dbReference type="PANTHER" id="PTHR33602">
    <property type="entry name" value="REGULATORY PROTEIN RECX FAMILY PROTEIN"/>
    <property type="match status" value="1"/>
</dbReference>
<accession>A0A381QE73</accession>
<protein>
    <recommendedName>
        <fullName evidence="3">Regulatory protein RecX</fullName>
    </recommendedName>
</protein>
<evidence type="ECO:0000313" key="6">
    <source>
        <dbReference type="EMBL" id="SUZ77641.1"/>
    </source>
</evidence>
<evidence type="ECO:0000256" key="3">
    <source>
        <dbReference type="ARBA" id="ARBA00018111"/>
    </source>
</evidence>
<dbReference type="GO" id="GO:0005737">
    <property type="term" value="C:cytoplasm"/>
    <property type="evidence" value="ECO:0007669"/>
    <property type="project" value="UniProtKB-SubCell"/>
</dbReference>
<evidence type="ECO:0000256" key="2">
    <source>
        <dbReference type="ARBA" id="ARBA00009695"/>
    </source>
</evidence>
<evidence type="ECO:0000256" key="1">
    <source>
        <dbReference type="ARBA" id="ARBA00004496"/>
    </source>
</evidence>
<reference evidence="6" key="1">
    <citation type="submission" date="2018-05" db="EMBL/GenBank/DDBJ databases">
        <authorList>
            <person name="Lanie J.A."/>
            <person name="Ng W.-L."/>
            <person name="Kazmierczak K.M."/>
            <person name="Andrzejewski T.M."/>
            <person name="Davidsen T.M."/>
            <person name="Wayne K.J."/>
            <person name="Tettelin H."/>
            <person name="Glass J.I."/>
            <person name="Rusch D."/>
            <person name="Podicherti R."/>
            <person name="Tsui H.-C.T."/>
            <person name="Winkler M.E."/>
        </authorList>
    </citation>
    <scope>NUCLEOTIDE SEQUENCE</scope>
</reference>
<dbReference type="Pfam" id="PF02631">
    <property type="entry name" value="RecX_HTH2"/>
    <property type="match status" value="1"/>
</dbReference>
<dbReference type="InterPro" id="IPR053924">
    <property type="entry name" value="RecX_HTH_2nd"/>
</dbReference>
<dbReference type="EMBL" id="UINC01001324">
    <property type="protein sequence ID" value="SUZ77641.1"/>
    <property type="molecule type" value="Genomic_DNA"/>
</dbReference>
<dbReference type="InterPro" id="IPR003783">
    <property type="entry name" value="Regulatory_RecX"/>
</dbReference>
<dbReference type="GO" id="GO:0006282">
    <property type="term" value="P:regulation of DNA repair"/>
    <property type="evidence" value="ECO:0007669"/>
    <property type="project" value="InterPro"/>
</dbReference>
<comment type="subcellular location">
    <subcellularLocation>
        <location evidence="1">Cytoplasm</location>
    </subcellularLocation>
</comment>
<comment type="similarity">
    <text evidence="2">Belongs to the RecX family.</text>
</comment>
<proteinExistence type="inferred from homology"/>
<feature type="domain" description="RecX second three-helical" evidence="5">
    <location>
        <begin position="57"/>
        <end position="95"/>
    </location>
</feature>
<organism evidence="6">
    <name type="scientific">marine metagenome</name>
    <dbReference type="NCBI Taxonomy" id="408172"/>
    <lineage>
        <taxon>unclassified sequences</taxon>
        <taxon>metagenomes</taxon>
        <taxon>ecological metagenomes</taxon>
    </lineage>
</organism>
<dbReference type="InterPro" id="IPR036388">
    <property type="entry name" value="WH-like_DNA-bd_sf"/>
</dbReference>
<evidence type="ECO:0000256" key="4">
    <source>
        <dbReference type="ARBA" id="ARBA00022490"/>
    </source>
</evidence>
<dbReference type="PANTHER" id="PTHR33602:SF1">
    <property type="entry name" value="REGULATORY PROTEIN RECX FAMILY PROTEIN"/>
    <property type="match status" value="1"/>
</dbReference>
<dbReference type="AlphaFoldDB" id="A0A381QE73"/>
<sequence length="154" mass="18352">MNNFDITLKEIESKLQHYCSYQDRCHKEVIKKLKTFKIKSSNVNQIVSNLINKNFLNESRFSKSFVRGKFNIKNWGKIKILNELKKRNISPYNISLGMKEINEIDYQKKLEHIFKKKLSSLDGLNTVSKKKKIISYLIYRGWESNLIYEKINEI</sequence>
<dbReference type="Gene3D" id="1.10.10.10">
    <property type="entry name" value="Winged helix-like DNA-binding domain superfamily/Winged helix DNA-binding domain"/>
    <property type="match status" value="2"/>
</dbReference>
<keyword evidence="4" id="KW-0963">Cytoplasm</keyword>
<gene>
    <name evidence="6" type="ORF">METZ01_LOCUS30495</name>
</gene>